<comment type="caution">
    <text evidence="5">The sequence shown here is derived from an EMBL/GenBank/DDBJ whole genome shotgun (WGS) entry which is preliminary data.</text>
</comment>
<dbReference type="PROSITE" id="PS51375">
    <property type="entry name" value="PPR"/>
    <property type="match status" value="3"/>
</dbReference>
<keyword evidence="6" id="KW-1185">Reference proteome</keyword>
<dbReference type="Pfam" id="PF20431">
    <property type="entry name" value="E_motif"/>
    <property type="match status" value="1"/>
</dbReference>
<evidence type="ECO:0000259" key="4">
    <source>
        <dbReference type="Pfam" id="PF14432"/>
    </source>
</evidence>
<dbReference type="PANTHER" id="PTHR47926">
    <property type="entry name" value="PENTATRICOPEPTIDE REPEAT-CONTAINING PROTEIN"/>
    <property type="match status" value="1"/>
</dbReference>
<evidence type="ECO:0000313" key="5">
    <source>
        <dbReference type="EMBL" id="PON61856.1"/>
    </source>
</evidence>
<evidence type="ECO:0000256" key="2">
    <source>
        <dbReference type="ARBA" id="ARBA00022737"/>
    </source>
</evidence>
<proteinExistence type="inferred from homology"/>
<dbReference type="Pfam" id="PF01535">
    <property type="entry name" value="PPR"/>
    <property type="match status" value="6"/>
</dbReference>
<evidence type="ECO:0000256" key="1">
    <source>
        <dbReference type="ARBA" id="ARBA00006643"/>
    </source>
</evidence>
<dbReference type="PANTHER" id="PTHR47926:SF367">
    <property type="entry name" value="DYW DOMAIN-CONTAINING PROTEIN"/>
    <property type="match status" value="1"/>
</dbReference>
<comment type="similarity">
    <text evidence="1">Belongs to the PPR family. PCMP-H subfamily.</text>
</comment>
<evidence type="ECO:0000256" key="3">
    <source>
        <dbReference type="PROSITE-ProRule" id="PRU00708"/>
    </source>
</evidence>
<dbReference type="InterPro" id="IPR002885">
    <property type="entry name" value="PPR_rpt"/>
</dbReference>
<dbReference type="Proteomes" id="UP000237105">
    <property type="component" value="Unassembled WGS sequence"/>
</dbReference>
<dbReference type="InterPro" id="IPR032867">
    <property type="entry name" value="DYW_dom"/>
</dbReference>
<dbReference type="EMBL" id="JXTB01000118">
    <property type="protein sequence ID" value="PON61856.1"/>
    <property type="molecule type" value="Genomic_DNA"/>
</dbReference>
<dbReference type="Pfam" id="PF14432">
    <property type="entry name" value="DYW_deaminase"/>
    <property type="match status" value="1"/>
</dbReference>
<dbReference type="FunFam" id="1.25.40.10:FF:000366">
    <property type="entry name" value="Pentatricopeptide (PPR) repeat-containing protein"/>
    <property type="match status" value="1"/>
</dbReference>
<protein>
    <submittedName>
        <fullName evidence="5">DYW domain containing protein</fullName>
    </submittedName>
</protein>
<dbReference type="GO" id="GO:0003723">
    <property type="term" value="F:RNA binding"/>
    <property type="evidence" value="ECO:0007669"/>
    <property type="project" value="InterPro"/>
</dbReference>
<dbReference type="InterPro" id="IPR046848">
    <property type="entry name" value="E_motif"/>
</dbReference>
<sequence length="626" mass="70546">MFAYKPKPPKPLLSVRHKVICDPLLPSTPTFRSLNQTKQSHARIIVSGLARDAKLMAHLLLSLALSPSPPLHYSLSIYNHFNYPSVFATNNMIRCFAKSHSPRQSVVLYSSMLRRYAKPNNHTFTFLFQACSEALAVEEGAQIHAHVLKFGFGADLFIRNALLNFYSACFRLECSRKVFEESLGSRDLVTWNTMLACVVRDGQMGVAEKLFDEMPRRDVISCSTMITGYVQNGNLEEALEFFRDVREKGLRVNEAMLVSVLSASAQLGLLEHGRFVHSLAESLNFPMTTSLGTSLIDMYAKCGCIEQSKILFNNMRQKDIWTWNVMICGLATHGLAKEALALFERFLNKGFAPATVTFIGVLSACSRAGLVREGRHYFKLMKENYGIQPEMEHYGCMVDLLGRTGFVDEAVELIEKMQVSPDPVLWATLLGACKIHGFSELGEEIGSKLIQLDPTHSGHYVQLSTVYAKAKKWEEVIRVRRLMSERNTNKAAGWSLIEAQGKVHKFVAGDRDHESFKEIHKMLETIGTRIAEAGYSPNISSVLHDIGDEEKEIVIKEHSERLAIALGLLVTPYGDCIRVVKNLRVCEDCHEVSKIISKVFEREIIVRDGSRFHHFKEGTCSCHDFW</sequence>
<name>A0A2P5CLE5_PARAD</name>
<dbReference type="OrthoDB" id="1654150at2759"/>
<dbReference type="GO" id="GO:0008270">
    <property type="term" value="F:zinc ion binding"/>
    <property type="evidence" value="ECO:0007669"/>
    <property type="project" value="InterPro"/>
</dbReference>
<dbReference type="AlphaFoldDB" id="A0A2P5CLE5"/>
<evidence type="ECO:0000313" key="6">
    <source>
        <dbReference type="Proteomes" id="UP000237105"/>
    </source>
</evidence>
<feature type="repeat" description="PPR" evidence="3">
    <location>
        <begin position="218"/>
        <end position="252"/>
    </location>
</feature>
<organism evidence="5 6">
    <name type="scientific">Parasponia andersonii</name>
    <name type="common">Sponia andersonii</name>
    <dbReference type="NCBI Taxonomy" id="3476"/>
    <lineage>
        <taxon>Eukaryota</taxon>
        <taxon>Viridiplantae</taxon>
        <taxon>Streptophyta</taxon>
        <taxon>Embryophyta</taxon>
        <taxon>Tracheophyta</taxon>
        <taxon>Spermatophyta</taxon>
        <taxon>Magnoliopsida</taxon>
        <taxon>eudicotyledons</taxon>
        <taxon>Gunneridae</taxon>
        <taxon>Pentapetalae</taxon>
        <taxon>rosids</taxon>
        <taxon>fabids</taxon>
        <taxon>Rosales</taxon>
        <taxon>Cannabaceae</taxon>
        <taxon>Parasponia</taxon>
    </lineage>
</organism>
<reference evidence="6" key="1">
    <citation type="submission" date="2016-06" db="EMBL/GenBank/DDBJ databases">
        <title>Parallel loss of symbiosis genes in relatives of nitrogen-fixing non-legume Parasponia.</title>
        <authorList>
            <person name="Van Velzen R."/>
            <person name="Holmer R."/>
            <person name="Bu F."/>
            <person name="Rutten L."/>
            <person name="Van Zeijl A."/>
            <person name="Liu W."/>
            <person name="Santuari L."/>
            <person name="Cao Q."/>
            <person name="Sharma T."/>
            <person name="Shen D."/>
            <person name="Roswanjaya Y."/>
            <person name="Wardhani T."/>
            <person name="Kalhor M.S."/>
            <person name="Jansen J."/>
            <person name="Van den Hoogen J."/>
            <person name="Gungor B."/>
            <person name="Hartog M."/>
            <person name="Hontelez J."/>
            <person name="Verver J."/>
            <person name="Yang W.-C."/>
            <person name="Schijlen E."/>
            <person name="Repin R."/>
            <person name="Schilthuizen M."/>
            <person name="Schranz E."/>
            <person name="Heidstra R."/>
            <person name="Miyata K."/>
            <person name="Fedorova E."/>
            <person name="Kohlen W."/>
            <person name="Bisseling T."/>
            <person name="Smit S."/>
            <person name="Geurts R."/>
        </authorList>
    </citation>
    <scope>NUCLEOTIDE SEQUENCE [LARGE SCALE GENOMIC DNA]</scope>
    <source>
        <strain evidence="6">cv. WU1-14</strain>
    </source>
</reference>
<dbReference type="InterPro" id="IPR011990">
    <property type="entry name" value="TPR-like_helical_dom_sf"/>
</dbReference>
<feature type="domain" description="DYW" evidence="4">
    <location>
        <begin position="534"/>
        <end position="626"/>
    </location>
</feature>
<dbReference type="Gene3D" id="1.25.40.10">
    <property type="entry name" value="Tetratricopeptide repeat domain"/>
    <property type="match status" value="3"/>
</dbReference>
<feature type="repeat" description="PPR" evidence="3">
    <location>
        <begin position="187"/>
        <end position="217"/>
    </location>
</feature>
<dbReference type="NCBIfam" id="TIGR00756">
    <property type="entry name" value="PPR"/>
    <property type="match status" value="4"/>
</dbReference>
<dbReference type="GO" id="GO:0009451">
    <property type="term" value="P:RNA modification"/>
    <property type="evidence" value="ECO:0007669"/>
    <property type="project" value="InterPro"/>
</dbReference>
<dbReference type="InterPro" id="IPR046960">
    <property type="entry name" value="PPR_At4g14850-like_plant"/>
</dbReference>
<keyword evidence="2" id="KW-0677">Repeat</keyword>
<dbReference type="FunFam" id="1.25.40.10:FF:000031">
    <property type="entry name" value="Pentatricopeptide repeat-containing protein mitochondrial"/>
    <property type="match status" value="1"/>
</dbReference>
<feature type="repeat" description="PPR" evidence="3">
    <location>
        <begin position="319"/>
        <end position="353"/>
    </location>
</feature>
<accession>A0A2P5CLE5</accession>
<gene>
    <name evidence="5" type="ORF">PanWU01x14_142740</name>
</gene>
<dbReference type="Pfam" id="PF13041">
    <property type="entry name" value="PPR_2"/>
    <property type="match status" value="1"/>
</dbReference>